<feature type="region of interest" description="Disordered" evidence="1">
    <location>
        <begin position="165"/>
        <end position="184"/>
    </location>
</feature>
<feature type="compositionally biased region" description="Polar residues" evidence="1">
    <location>
        <begin position="319"/>
        <end position="331"/>
    </location>
</feature>
<dbReference type="AlphaFoldDB" id="A0A1I8FQI9"/>
<keyword evidence="2" id="KW-1185">Reference proteome</keyword>
<evidence type="ECO:0000256" key="1">
    <source>
        <dbReference type="SAM" id="MobiDB-lite"/>
    </source>
</evidence>
<dbReference type="WBParaSite" id="maker-unitig_44470-snap-gene-0.1-mRNA-1">
    <property type="protein sequence ID" value="maker-unitig_44470-snap-gene-0.1-mRNA-1"/>
    <property type="gene ID" value="maker-unitig_44470-snap-gene-0.1"/>
</dbReference>
<feature type="compositionally biased region" description="Low complexity" evidence="1">
    <location>
        <begin position="172"/>
        <end position="182"/>
    </location>
</feature>
<feature type="region of interest" description="Disordered" evidence="1">
    <location>
        <begin position="258"/>
        <end position="287"/>
    </location>
</feature>
<evidence type="ECO:0000313" key="2">
    <source>
        <dbReference type="Proteomes" id="UP000095280"/>
    </source>
</evidence>
<name>A0A1I8FQI9_9PLAT</name>
<proteinExistence type="predicted"/>
<organism evidence="2 3">
    <name type="scientific">Macrostomum lignano</name>
    <dbReference type="NCBI Taxonomy" id="282301"/>
    <lineage>
        <taxon>Eukaryota</taxon>
        <taxon>Metazoa</taxon>
        <taxon>Spiralia</taxon>
        <taxon>Lophotrochozoa</taxon>
        <taxon>Platyhelminthes</taxon>
        <taxon>Rhabditophora</taxon>
        <taxon>Macrostomorpha</taxon>
        <taxon>Macrostomida</taxon>
        <taxon>Macrostomidae</taxon>
        <taxon>Macrostomum</taxon>
    </lineage>
</organism>
<feature type="region of interest" description="Disordered" evidence="1">
    <location>
        <begin position="352"/>
        <end position="381"/>
    </location>
</feature>
<reference evidence="3" key="1">
    <citation type="submission" date="2016-11" db="UniProtKB">
        <authorList>
            <consortium name="WormBaseParasite"/>
        </authorList>
    </citation>
    <scope>IDENTIFICATION</scope>
</reference>
<dbReference type="Proteomes" id="UP000095280">
    <property type="component" value="Unplaced"/>
</dbReference>
<accession>A0A1I8FQI9</accession>
<feature type="region of interest" description="Disordered" evidence="1">
    <location>
        <begin position="312"/>
        <end position="331"/>
    </location>
</feature>
<evidence type="ECO:0000313" key="3">
    <source>
        <dbReference type="WBParaSite" id="maker-unitig_44470-snap-gene-0.1-mRNA-1"/>
    </source>
</evidence>
<protein>
    <submittedName>
        <fullName evidence="3">Ubiquitinyl hydrolase 1</fullName>
    </submittedName>
</protein>
<sequence length="381" mass="41315">IRLVLRLGRPSQSSLSSASHRRVICYSSRHYAVFLRHRSANTWSCLDDSRVTPLGPNWCPQVVDRLRCQPLPASAAVVRPRSQALHSARFDSGSQTNGANISAMAAASRNRPHRRLLCRCQAQRLSSSRNNRQGLEARASYISTRQVESILRAAEVHLIRLKVGQGPSQQATTTTTTSSNSNKPAFISLQPAASAAPPPSADDPLTGIERISLAEYHETLTKLAAGRHWNRFSPPGQQGDLHAALYSCPAEVAFDQASRVPSVGTEARESRLKKPPPPPQRVSSMQRTLSQPDLFESAAAADAATATRAARTPGWSGSLAFNSSNSNIPRQKSSKNLGHLCELVTEVQVTPTGCLSEAEDDDFDEQGQQQRQGVNSEFPAA</sequence>